<feature type="region of interest" description="Disordered" evidence="1">
    <location>
        <begin position="792"/>
        <end position="815"/>
    </location>
</feature>
<keyword evidence="4" id="KW-1185">Reference proteome</keyword>
<evidence type="ECO:0000259" key="2">
    <source>
        <dbReference type="Pfam" id="PF13963"/>
    </source>
</evidence>
<reference evidence="3" key="1">
    <citation type="submission" date="2023-02" db="EMBL/GenBank/DDBJ databases">
        <title>Genome of toxic invasive species Heracleum sosnowskyi carries increased number of genes despite the absence of recent whole-genome duplications.</title>
        <authorList>
            <person name="Schelkunov M."/>
            <person name="Shtratnikova V."/>
            <person name="Makarenko M."/>
            <person name="Klepikova A."/>
            <person name="Omelchenko D."/>
            <person name="Novikova G."/>
            <person name="Obukhova E."/>
            <person name="Bogdanov V."/>
            <person name="Penin A."/>
            <person name="Logacheva M."/>
        </authorList>
    </citation>
    <scope>NUCLEOTIDE SEQUENCE</scope>
    <source>
        <strain evidence="3">Hsosn_3</strain>
        <tissue evidence="3">Leaf</tissue>
    </source>
</reference>
<dbReference type="Pfam" id="PF02992">
    <property type="entry name" value="Transposase_21"/>
    <property type="match status" value="1"/>
</dbReference>
<dbReference type="AlphaFoldDB" id="A0AAD8GMH0"/>
<feature type="region of interest" description="Disordered" evidence="1">
    <location>
        <begin position="906"/>
        <end position="951"/>
    </location>
</feature>
<reference evidence="3" key="2">
    <citation type="submission" date="2023-05" db="EMBL/GenBank/DDBJ databases">
        <authorList>
            <person name="Schelkunov M.I."/>
        </authorList>
    </citation>
    <scope>NUCLEOTIDE SEQUENCE</scope>
    <source>
        <strain evidence="3">Hsosn_3</strain>
        <tissue evidence="3">Leaf</tissue>
    </source>
</reference>
<dbReference type="InterPro" id="IPR004252">
    <property type="entry name" value="Probable_transposase_24"/>
</dbReference>
<organism evidence="3 4">
    <name type="scientific">Heracleum sosnowskyi</name>
    <dbReference type="NCBI Taxonomy" id="360622"/>
    <lineage>
        <taxon>Eukaryota</taxon>
        <taxon>Viridiplantae</taxon>
        <taxon>Streptophyta</taxon>
        <taxon>Embryophyta</taxon>
        <taxon>Tracheophyta</taxon>
        <taxon>Spermatophyta</taxon>
        <taxon>Magnoliopsida</taxon>
        <taxon>eudicotyledons</taxon>
        <taxon>Gunneridae</taxon>
        <taxon>Pentapetalae</taxon>
        <taxon>asterids</taxon>
        <taxon>campanulids</taxon>
        <taxon>Apiales</taxon>
        <taxon>Apiaceae</taxon>
        <taxon>Apioideae</taxon>
        <taxon>apioid superclade</taxon>
        <taxon>Tordylieae</taxon>
        <taxon>Tordyliinae</taxon>
        <taxon>Heracleum</taxon>
    </lineage>
</organism>
<dbReference type="Pfam" id="PF03004">
    <property type="entry name" value="Transposase_24"/>
    <property type="match status" value="1"/>
</dbReference>
<dbReference type="InterPro" id="IPR004242">
    <property type="entry name" value="Transposase_21"/>
</dbReference>
<dbReference type="PANTHER" id="PTHR10775">
    <property type="entry name" value="OS08G0208400 PROTEIN"/>
    <property type="match status" value="1"/>
</dbReference>
<dbReference type="Pfam" id="PF13963">
    <property type="entry name" value="Transpos_assoc"/>
    <property type="match status" value="1"/>
</dbReference>
<proteinExistence type="predicted"/>
<dbReference type="EMBL" id="JAUIZM010000149">
    <property type="protein sequence ID" value="KAK1348229.1"/>
    <property type="molecule type" value="Genomic_DNA"/>
</dbReference>
<feature type="compositionally biased region" description="Polar residues" evidence="1">
    <location>
        <begin position="530"/>
        <end position="552"/>
    </location>
</feature>
<feature type="compositionally biased region" description="Polar residues" evidence="1">
    <location>
        <begin position="597"/>
        <end position="653"/>
    </location>
</feature>
<feature type="compositionally biased region" description="Acidic residues" evidence="1">
    <location>
        <begin position="917"/>
        <end position="951"/>
    </location>
</feature>
<dbReference type="InterPro" id="IPR029480">
    <property type="entry name" value="Transpos_assoc"/>
</dbReference>
<comment type="caution">
    <text evidence="3">The sequence shown here is derived from an EMBL/GenBank/DDBJ whole genome shotgun (WGS) entry which is preliminary data.</text>
</comment>
<feature type="region of interest" description="Disordered" evidence="1">
    <location>
        <begin position="465"/>
        <end position="653"/>
    </location>
</feature>
<feature type="domain" description="Transposase-associated" evidence="2">
    <location>
        <begin position="5"/>
        <end position="84"/>
    </location>
</feature>
<accession>A0AAD8GMH0</accession>
<evidence type="ECO:0000256" key="1">
    <source>
        <dbReference type="SAM" id="MobiDB-lite"/>
    </source>
</evidence>
<evidence type="ECO:0000313" key="3">
    <source>
        <dbReference type="EMBL" id="KAK1348229.1"/>
    </source>
</evidence>
<feature type="region of interest" description="Disordered" evidence="1">
    <location>
        <begin position="266"/>
        <end position="306"/>
    </location>
</feature>
<dbReference type="Proteomes" id="UP001237642">
    <property type="component" value="Unassembled WGS sequence"/>
</dbReference>
<dbReference type="PANTHER" id="PTHR10775:SF193">
    <property type="entry name" value="DUF4216 DOMAIN-CONTAINING PROTEIN"/>
    <property type="match status" value="1"/>
</dbReference>
<feature type="compositionally biased region" description="Low complexity" evidence="1">
    <location>
        <begin position="580"/>
        <end position="596"/>
    </location>
</feature>
<sequence length="951" mass="107182">MNNDRAWMYQRLDSQGCLNPAFVNGVENFMEYVISRPSSLDGINIRCPCFNCKNIKFWNAETVKLHLLKKGFVRNYYEWDRHGEPCIVRQSGEPSSTHYSNTQDRRDEDNLMYNMVMDAAGPSFNPEMPNPGVQKLYDILDSSKRELYEGCETSQLSAMAQMLSLKSNHHCDFPAYSMLSGWKTAGHLACPHCAHDHDAYNLSHGGKTTWFDNHRKFLPANHPFRKNKNWFTKGKTVTESAPPVRTGEDVLQEIESLGLMKVTELGSDEHNAKTRHRKVPRNDSSGGGESFGGNISIFSHPGRSHGSVSTRYLDDREYIAAHNYILFNCPEVAPYTEIFINQLREHNPHITSVEVDRCLESNFATWFKHYSMSPKKPRGGASPDDEGIADKGTGFFQFASPKKRKRGVSAGCDGFAQIANKKKRSQSANKRKHSQSVNVVKGDGFAPKSQIMNKRKRCWSANVGKEDGIDANSQNTKTSIEKAGYTDQARMRRVMNRTENVPARPGQGVSAPGQGVTALGQSAPAHSEQRVQVQSEQRIPTGSGQHIPAQSKQHVRAHSEQGTGQSRLPIRLPSQSGLHSPTQSRQRTSQSGQSTPNESRQLTAQSRQHTPEAQSRQLQHTPEAQSRQHTIGAQSEPVENTPTPSHPSILNVSSTSANGYVRWDIGLEQGDGRVRLEVIKGTLEPSNVCSKRNRLIMYERLEPTGYNWKCVSKETKDFYFEEFKKYFVWRQSDAVIYKGWLANARRKYCEVVSIARGNWENHNRRDNRIGLDVYLSWVEFWKTDDFKKKSSIQKSNRRSGVDGRPSTHTSGSASHRVVAARVKVQYKRDPTADEIFYLTHTRRVKKKKNPIAEAREIGLDDEDVEGGEDDENFEVVWVDQKSQRIYETFLALLELQEKSGQPVDRNALFLEAVGDGGQDDSDGQEDDGQDSDGQEDDSDGQEDDSNGQDDN</sequence>
<name>A0AAD8GMH0_9APIA</name>
<protein>
    <recommendedName>
        <fullName evidence="2">Transposase-associated domain-containing protein</fullName>
    </recommendedName>
</protein>
<gene>
    <name evidence="3" type="ORF">POM88_054972</name>
</gene>
<evidence type="ECO:0000313" key="4">
    <source>
        <dbReference type="Proteomes" id="UP001237642"/>
    </source>
</evidence>